<dbReference type="AlphaFoldDB" id="A0A0A9EE68"/>
<proteinExistence type="predicted"/>
<dbReference type="EMBL" id="GBRH01200587">
    <property type="protein sequence ID" value="JAD97308.1"/>
    <property type="molecule type" value="Transcribed_RNA"/>
</dbReference>
<sequence length="92" mass="10500">MVQGCGVSVLVVEAFGFRTRIVEALNLRILGYARLWCECVGSSCVNHVQNWCLTDGFSRCANWVVLLQSWKIFKQEKAAIQEMALHRYHVLV</sequence>
<name>A0A0A9EE68_ARUDO</name>
<reference evidence="1" key="2">
    <citation type="journal article" date="2015" name="Data Brief">
        <title>Shoot transcriptome of the giant reed, Arundo donax.</title>
        <authorList>
            <person name="Barrero R.A."/>
            <person name="Guerrero F.D."/>
            <person name="Moolhuijzen P."/>
            <person name="Goolsby J.A."/>
            <person name="Tidwell J."/>
            <person name="Bellgard S.E."/>
            <person name="Bellgard M.I."/>
        </authorList>
    </citation>
    <scope>NUCLEOTIDE SEQUENCE</scope>
    <source>
        <tissue evidence="1">Shoot tissue taken approximately 20 cm above the soil surface</tissue>
    </source>
</reference>
<evidence type="ECO:0000313" key="1">
    <source>
        <dbReference type="EMBL" id="JAD97308.1"/>
    </source>
</evidence>
<accession>A0A0A9EE68</accession>
<reference evidence="1" key="1">
    <citation type="submission" date="2014-09" db="EMBL/GenBank/DDBJ databases">
        <authorList>
            <person name="Magalhaes I.L.F."/>
            <person name="Oliveira U."/>
            <person name="Santos F.R."/>
            <person name="Vidigal T.H.D.A."/>
            <person name="Brescovit A.D."/>
            <person name="Santos A.J."/>
        </authorList>
    </citation>
    <scope>NUCLEOTIDE SEQUENCE</scope>
    <source>
        <tissue evidence="1">Shoot tissue taken approximately 20 cm above the soil surface</tissue>
    </source>
</reference>
<protein>
    <submittedName>
        <fullName evidence="1">Uncharacterized protein</fullName>
    </submittedName>
</protein>
<organism evidence="1">
    <name type="scientific">Arundo donax</name>
    <name type="common">Giant reed</name>
    <name type="synonym">Donax arundinaceus</name>
    <dbReference type="NCBI Taxonomy" id="35708"/>
    <lineage>
        <taxon>Eukaryota</taxon>
        <taxon>Viridiplantae</taxon>
        <taxon>Streptophyta</taxon>
        <taxon>Embryophyta</taxon>
        <taxon>Tracheophyta</taxon>
        <taxon>Spermatophyta</taxon>
        <taxon>Magnoliopsida</taxon>
        <taxon>Liliopsida</taxon>
        <taxon>Poales</taxon>
        <taxon>Poaceae</taxon>
        <taxon>PACMAD clade</taxon>
        <taxon>Arundinoideae</taxon>
        <taxon>Arundineae</taxon>
        <taxon>Arundo</taxon>
    </lineage>
</organism>